<keyword evidence="7" id="KW-1133">Transmembrane helix</keyword>
<evidence type="ECO:0000256" key="1">
    <source>
        <dbReference type="ARBA" id="ARBA00022723"/>
    </source>
</evidence>
<dbReference type="GO" id="GO:0016567">
    <property type="term" value="P:protein ubiquitination"/>
    <property type="evidence" value="ECO:0007669"/>
    <property type="project" value="TreeGrafter"/>
</dbReference>
<evidence type="ECO:0000256" key="3">
    <source>
        <dbReference type="ARBA" id="ARBA00022833"/>
    </source>
</evidence>
<protein>
    <submittedName>
        <fullName evidence="10">RING-variant domain protein</fullName>
    </submittedName>
</protein>
<dbReference type="AlphaFoldDB" id="I7MJG3"/>
<dbReference type="InterPro" id="IPR033275">
    <property type="entry name" value="MARCH-like"/>
</dbReference>
<dbReference type="GO" id="GO:0016020">
    <property type="term" value="C:membrane"/>
    <property type="evidence" value="ECO:0007669"/>
    <property type="project" value="TreeGrafter"/>
</dbReference>
<dbReference type="InterPro" id="IPR013083">
    <property type="entry name" value="Znf_RING/FYVE/PHD"/>
</dbReference>
<feature type="transmembrane region" description="Helical" evidence="7">
    <location>
        <begin position="209"/>
        <end position="228"/>
    </location>
</feature>
<dbReference type="CDD" id="cd16495">
    <property type="entry name" value="RING_CH-C4HC3_MARCH"/>
    <property type="match status" value="1"/>
</dbReference>
<feature type="coiled-coil region" evidence="5">
    <location>
        <begin position="543"/>
        <end position="587"/>
    </location>
</feature>
<dbReference type="InParanoid" id="I7MJG3"/>
<dbReference type="SUPFAM" id="SSF57850">
    <property type="entry name" value="RING/U-box"/>
    <property type="match status" value="1"/>
</dbReference>
<dbReference type="KEGG" id="tet:TTHERM_00188840"/>
<dbReference type="SMART" id="SM00744">
    <property type="entry name" value="RINGv"/>
    <property type="match status" value="1"/>
</dbReference>
<dbReference type="Pfam" id="PF12906">
    <property type="entry name" value="RINGv"/>
    <property type="match status" value="1"/>
</dbReference>
<dbReference type="RefSeq" id="XP_001016560.2">
    <property type="nucleotide sequence ID" value="XM_001016560.2"/>
</dbReference>
<feature type="domain" description="RING-CH-type" evidence="9">
    <location>
        <begin position="48"/>
        <end position="110"/>
    </location>
</feature>
<gene>
    <name evidence="10" type="ORF">TTHERM_00188840</name>
</gene>
<evidence type="ECO:0000256" key="5">
    <source>
        <dbReference type="SAM" id="Coils"/>
    </source>
</evidence>
<dbReference type="InterPro" id="IPR001841">
    <property type="entry name" value="Znf_RING"/>
</dbReference>
<keyword evidence="2 4" id="KW-0863">Zinc-finger</keyword>
<dbReference type="PROSITE" id="PS51292">
    <property type="entry name" value="ZF_RING_CH"/>
    <property type="match status" value="1"/>
</dbReference>
<feature type="compositionally biased region" description="Basic and acidic residues" evidence="6">
    <location>
        <begin position="713"/>
        <end position="728"/>
    </location>
</feature>
<dbReference type="InterPro" id="IPR011016">
    <property type="entry name" value="Znf_RING-CH"/>
</dbReference>
<dbReference type="PROSITE" id="PS50089">
    <property type="entry name" value="ZF_RING_2"/>
    <property type="match status" value="1"/>
</dbReference>
<keyword evidence="11" id="KW-1185">Reference proteome</keyword>
<dbReference type="STRING" id="312017.I7MJG3"/>
<reference evidence="11" key="1">
    <citation type="journal article" date="2006" name="PLoS Biol.">
        <title>Macronuclear genome sequence of the ciliate Tetrahymena thermophila, a model eukaryote.</title>
        <authorList>
            <person name="Eisen J.A."/>
            <person name="Coyne R.S."/>
            <person name="Wu M."/>
            <person name="Wu D."/>
            <person name="Thiagarajan M."/>
            <person name="Wortman J.R."/>
            <person name="Badger J.H."/>
            <person name="Ren Q."/>
            <person name="Amedeo P."/>
            <person name="Jones K.M."/>
            <person name="Tallon L.J."/>
            <person name="Delcher A.L."/>
            <person name="Salzberg S.L."/>
            <person name="Silva J.C."/>
            <person name="Haas B.J."/>
            <person name="Majoros W.H."/>
            <person name="Farzad M."/>
            <person name="Carlton J.M."/>
            <person name="Smith R.K. Jr."/>
            <person name="Garg J."/>
            <person name="Pearlman R.E."/>
            <person name="Karrer K.M."/>
            <person name="Sun L."/>
            <person name="Manning G."/>
            <person name="Elde N.C."/>
            <person name="Turkewitz A.P."/>
            <person name="Asai D.J."/>
            <person name="Wilkes D.E."/>
            <person name="Wang Y."/>
            <person name="Cai H."/>
            <person name="Collins K."/>
            <person name="Stewart B.A."/>
            <person name="Lee S.R."/>
            <person name="Wilamowska K."/>
            <person name="Weinberg Z."/>
            <person name="Ruzzo W.L."/>
            <person name="Wloga D."/>
            <person name="Gaertig J."/>
            <person name="Frankel J."/>
            <person name="Tsao C.-C."/>
            <person name="Gorovsky M.A."/>
            <person name="Keeling P.J."/>
            <person name="Waller R.F."/>
            <person name="Patron N.J."/>
            <person name="Cherry J.M."/>
            <person name="Stover N.A."/>
            <person name="Krieger C.J."/>
            <person name="del Toro C."/>
            <person name="Ryder H.F."/>
            <person name="Williamson S.C."/>
            <person name="Barbeau R.A."/>
            <person name="Hamilton E.P."/>
            <person name="Orias E."/>
        </authorList>
    </citation>
    <scope>NUCLEOTIDE SEQUENCE [LARGE SCALE GENOMIC DNA]</scope>
    <source>
        <strain evidence="11">SB210</strain>
    </source>
</reference>
<dbReference type="GO" id="GO:0008270">
    <property type="term" value="F:zinc ion binding"/>
    <property type="evidence" value="ECO:0007669"/>
    <property type="project" value="UniProtKB-KW"/>
</dbReference>
<dbReference type="Gene3D" id="3.30.40.10">
    <property type="entry name" value="Zinc/RING finger domain, C3HC4 (zinc finger)"/>
    <property type="match status" value="1"/>
</dbReference>
<feature type="compositionally biased region" description="Basic and acidic residues" evidence="6">
    <location>
        <begin position="513"/>
        <end position="529"/>
    </location>
</feature>
<dbReference type="PANTHER" id="PTHR23012">
    <property type="entry name" value="RING/FYVE/PHD ZINC FINGER DOMAIN-CONTAINING"/>
    <property type="match status" value="1"/>
</dbReference>
<dbReference type="PANTHER" id="PTHR23012:SF180">
    <property type="entry name" value="RING_FYVE_PHD ZINC FINGER SUPERFAMILY PROTEIN"/>
    <property type="match status" value="1"/>
</dbReference>
<name>I7MJG3_TETTS</name>
<dbReference type="OrthoDB" id="264354at2759"/>
<evidence type="ECO:0000256" key="7">
    <source>
        <dbReference type="SAM" id="Phobius"/>
    </source>
</evidence>
<dbReference type="EMBL" id="GG662693">
    <property type="protein sequence ID" value="EAR96315.2"/>
    <property type="molecule type" value="Genomic_DNA"/>
</dbReference>
<feature type="region of interest" description="Disordered" evidence="6">
    <location>
        <begin position="513"/>
        <end position="532"/>
    </location>
</feature>
<evidence type="ECO:0000259" key="8">
    <source>
        <dbReference type="PROSITE" id="PS50089"/>
    </source>
</evidence>
<keyword evidence="3" id="KW-0862">Zinc</keyword>
<proteinExistence type="predicted"/>
<keyword evidence="5" id="KW-0175">Coiled coil</keyword>
<feature type="compositionally biased region" description="Polar residues" evidence="6">
    <location>
        <begin position="697"/>
        <end position="709"/>
    </location>
</feature>
<evidence type="ECO:0000256" key="6">
    <source>
        <dbReference type="SAM" id="MobiDB-lite"/>
    </source>
</evidence>
<sequence>MIQVFTSLIQKFFKKKQTNIFEISKRKPTVKENENTLVTDHSIVIEAKEVKQQFKCRICLDQGETPDSAVCMPCKCSGSMKYVHVECLQAWIIQKKSLKCEICNYEYSIKWFKWADQHNILDNPTLKKLQQSSNQQRQRRQQAQNEQNRIRHYQNLLRSFGKRKSLTVIQKLQIIFLISGIIVCFVFAYSNNQSENWQQSKNSKQHQRVYFTSIISYCLTIIVAYFWISQSKGFEYTFQTNLNYFKTHLPSLQQNNVINLQQQQYMQDQQLDQNNSNSQIEIDVQQQNQEHQVNGERGQIYLNFQQNQNQSQQYEQQDQQIQNNNIQYIQQNNNQVEELQQQQQQNDLSLQSKANQEMHIDIENQNDQVQDSFQNAKQYPFCQDIKKNYKIIIFNKKRNASSIKYNIQDQMAKQFNSKNVIQTDSNGVIPLGDNIHQSKTQEFQLSQTDQQPSQIHQNQEILGFGSFKIDQNRKIIEFGESESSEETIQEKFQIKRENKQYFDNEQEVQLNNLERKHEENIPSTYREKQQSNTCIDIKQQKLILKHKQKKQQSKQDLSKIENNTQYIEQNQEQIHSIQENNNDENQQNIQQIQQHDNTLVPDKTSSINQQIKQIQCVKDNEDHSSGQQIFQEQSNTDHHIQQQQQQMHENQVELINFECNESIEIQNDNIKSTSDQHQGLGLNMEDIQVILSNEENVPSQKTFDQQSARKQSHNNDIKSDWQKYLKNE</sequence>
<feature type="transmembrane region" description="Helical" evidence="7">
    <location>
        <begin position="172"/>
        <end position="189"/>
    </location>
</feature>
<dbReference type="Proteomes" id="UP000009168">
    <property type="component" value="Unassembled WGS sequence"/>
</dbReference>
<keyword evidence="7" id="KW-0812">Transmembrane</keyword>
<accession>I7MJG3</accession>
<feature type="domain" description="RING-type" evidence="8">
    <location>
        <begin position="56"/>
        <end position="104"/>
    </location>
</feature>
<feature type="region of interest" description="Disordered" evidence="6">
    <location>
        <begin position="697"/>
        <end position="728"/>
    </location>
</feature>
<keyword evidence="1" id="KW-0479">Metal-binding</keyword>
<dbReference type="GO" id="GO:0004842">
    <property type="term" value="F:ubiquitin-protein transferase activity"/>
    <property type="evidence" value="ECO:0007669"/>
    <property type="project" value="TreeGrafter"/>
</dbReference>
<evidence type="ECO:0000313" key="11">
    <source>
        <dbReference type="Proteomes" id="UP000009168"/>
    </source>
</evidence>
<dbReference type="GeneID" id="7844660"/>
<organism evidence="10 11">
    <name type="scientific">Tetrahymena thermophila (strain SB210)</name>
    <dbReference type="NCBI Taxonomy" id="312017"/>
    <lineage>
        <taxon>Eukaryota</taxon>
        <taxon>Sar</taxon>
        <taxon>Alveolata</taxon>
        <taxon>Ciliophora</taxon>
        <taxon>Intramacronucleata</taxon>
        <taxon>Oligohymenophorea</taxon>
        <taxon>Hymenostomatida</taxon>
        <taxon>Tetrahymenina</taxon>
        <taxon>Tetrahymenidae</taxon>
        <taxon>Tetrahymena</taxon>
    </lineage>
</organism>
<keyword evidence="7" id="KW-0472">Membrane</keyword>
<evidence type="ECO:0000256" key="4">
    <source>
        <dbReference type="PROSITE-ProRule" id="PRU00175"/>
    </source>
</evidence>
<evidence type="ECO:0000256" key="2">
    <source>
        <dbReference type="ARBA" id="ARBA00022771"/>
    </source>
</evidence>
<evidence type="ECO:0000259" key="9">
    <source>
        <dbReference type="PROSITE" id="PS51292"/>
    </source>
</evidence>
<evidence type="ECO:0000313" key="10">
    <source>
        <dbReference type="EMBL" id="EAR96315.2"/>
    </source>
</evidence>